<keyword evidence="1" id="KW-0812">Transmembrane</keyword>
<reference evidence="2" key="2">
    <citation type="submission" date="2020-05" db="UniProtKB">
        <authorList>
            <consortium name="EnsemblMetazoa"/>
        </authorList>
    </citation>
    <scope>IDENTIFICATION</scope>
    <source>
        <strain evidence="2">IAEA</strain>
    </source>
</reference>
<organism evidence="2 3">
    <name type="scientific">Glossina brevipalpis</name>
    <dbReference type="NCBI Taxonomy" id="37001"/>
    <lineage>
        <taxon>Eukaryota</taxon>
        <taxon>Metazoa</taxon>
        <taxon>Ecdysozoa</taxon>
        <taxon>Arthropoda</taxon>
        <taxon>Hexapoda</taxon>
        <taxon>Insecta</taxon>
        <taxon>Pterygota</taxon>
        <taxon>Neoptera</taxon>
        <taxon>Endopterygota</taxon>
        <taxon>Diptera</taxon>
        <taxon>Brachycera</taxon>
        <taxon>Muscomorpha</taxon>
        <taxon>Hippoboscoidea</taxon>
        <taxon>Glossinidae</taxon>
        <taxon>Glossina</taxon>
    </lineage>
</organism>
<evidence type="ECO:0000313" key="3">
    <source>
        <dbReference type="Proteomes" id="UP000091820"/>
    </source>
</evidence>
<dbReference type="Proteomes" id="UP000091820">
    <property type="component" value="Unassembled WGS sequence"/>
</dbReference>
<dbReference type="AlphaFoldDB" id="A0A1A9WUE5"/>
<feature type="transmembrane region" description="Helical" evidence="1">
    <location>
        <begin position="75"/>
        <end position="96"/>
    </location>
</feature>
<keyword evidence="1" id="KW-1133">Transmembrane helix</keyword>
<dbReference type="VEuPathDB" id="VectorBase:GBRI032468"/>
<feature type="transmembrane region" description="Helical" evidence="1">
    <location>
        <begin position="40"/>
        <end position="69"/>
    </location>
</feature>
<sequence length="104" mass="11128">MVHQGDNFSLRRGETASLNNSNTLLPLVGLYEKIHDIEAVVVIAVAVAVAVDVAVAVAVAVVVVVVVVVKYVKAYSALFLLNLITTGFSFDTLNLFSLKLKTLK</sequence>
<reference evidence="3" key="1">
    <citation type="submission" date="2014-03" db="EMBL/GenBank/DDBJ databases">
        <authorList>
            <person name="Aksoy S."/>
            <person name="Warren W."/>
            <person name="Wilson R.K."/>
        </authorList>
    </citation>
    <scope>NUCLEOTIDE SEQUENCE [LARGE SCALE GENOMIC DNA]</scope>
    <source>
        <strain evidence="3">IAEA</strain>
    </source>
</reference>
<name>A0A1A9WUE5_9MUSC</name>
<keyword evidence="3" id="KW-1185">Reference proteome</keyword>
<evidence type="ECO:0000313" key="2">
    <source>
        <dbReference type="EnsemblMetazoa" id="GBRI032468-PA"/>
    </source>
</evidence>
<dbReference type="EnsemblMetazoa" id="GBRI032468-RA">
    <property type="protein sequence ID" value="GBRI032468-PA"/>
    <property type="gene ID" value="GBRI032468"/>
</dbReference>
<evidence type="ECO:0000256" key="1">
    <source>
        <dbReference type="SAM" id="Phobius"/>
    </source>
</evidence>
<proteinExistence type="predicted"/>
<protein>
    <submittedName>
        <fullName evidence="2">Uncharacterized protein</fullName>
    </submittedName>
</protein>
<accession>A0A1A9WUE5</accession>
<keyword evidence="1" id="KW-0472">Membrane</keyword>